<protein>
    <submittedName>
        <fullName evidence="1">Uncharacterized protein</fullName>
    </submittedName>
</protein>
<dbReference type="EMBL" id="CP111023">
    <property type="protein sequence ID" value="WAR22504.1"/>
    <property type="molecule type" value="Genomic_DNA"/>
</dbReference>
<accession>A0ABY7FNR9</accession>
<reference evidence="1" key="1">
    <citation type="submission" date="2022-11" db="EMBL/GenBank/DDBJ databases">
        <title>Centuries of genome instability and evolution in soft-shell clam transmissible cancer (bioRxiv).</title>
        <authorList>
            <person name="Hart S.F.M."/>
            <person name="Yonemitsu M.A."/>
            <person name="Giersch R.M."/>
            <person name="Beal B.F."/>
            <person name="Arriagada G."/>
            <person name="Davis B.W."/>
            <person name="Ostrander E.A."/>
            <person name="Goff S.P."/>
            <person name="Metzger M.J."/>
        </authorList>
    </citation>
    <scope>NUCLEOTIDE SEQUENCE</scope>
    <source>
        <strain evidence="1">MELC-2E11</strain>
        <tissue evidence="1">Siphon/mantle</tissue>
    </source>
</reference>
<evidence type="ECO:0000313" key="2">
    <source>
        <dbReference type="Proteomes" id="UP001164746"/>
    </source>
</evidence>
<evidence type="ECO:0000313" key="1">
    <source>
        <dbReference type="EMBL" id="WAR22504.1"/>
    </source>
</evidence>
<proteinExistence type="predicted"/>
<organism evidence="1 2">
    <name type="scientific">Mya arenaria</name>
    <name type="common">Soft-shell clam</name>
    <dbReference type="NCBI Taxonomy" id="6604"/>
    <lineage>
        <taxon>Eukaryota</taxon>
        <taxon>Metazoa</taxon>
        <taxon>Spiralia</taxon>
        <taxon>Lophotrochozoa</taxon>
        <taxon>Mollusca</taxon>
        <taxon>Bivalvia</taxon>
        <taxon>Autobranchia</taxon>
        <taxon>Heteroconchia</taxon>
        <taxon>Euheterodonta</taxon>
        <taxon>Imparidentia</taxon>
        <taxon>Neoheterodontei</taxon>
        <taxon>Myida</taxon>
        <taxon>Myoidea</taxon>
        <taxon>Myidae</taxon>
        <taxon>Mya</taxon>
    </lineage>
</organism>
<keyword evidence="2" id="KW-1185">Reference proteome</keyword>
<dbReference type="Proteomes" id="UP001164746">
    <property type="component" value="Chromosome 12"/>
</dbReference>
<gene>
    <name evidence="1" type="ORF">MAR_016478</name>
</gene>
<sequence>MKLKLKVSLRLCAVDCVKPWFSVRIRTLNNLEMSTCLQQLKKDGLFSISIGVQTSPNCLY</sequence>
<name>A0ABY7FNR9_MYAAR</name>